<dbReference type="PANTHER" id="PTHR31157:SF1">
    <property type="entry name" value="SCP DOMAIN-CONTAINING PROTEIN"/>
    <property type="match status" value="1"/>
</dbReference>
<dbReference type="Gene3D" id="3.40.33.10">
    <property type="entry name" value="CAP"/>
    <property type="match status" value="1"/>
</dbReference>
<protein>
    <submittedName>
        <fullName evidence="3">CAP domain-containing protein</fullName>
    </submittedName>
</protein>
<keyword evidence="1" id="KW-0732">Signal</keyword>
<comment type="caution">
    <text evidence="3">The sequence shown here is derived from an EMBL/GenBank/DDBJ whole genome shotgun (WGS) entry which is preliminary data.</text>
</comment>
<name>A0A4Y9SH13_9BURK</name>
<reference evidence="3 4" key="1">
    <citation type="submission" date="2019-03" db="EMBL/GenBank/DDBJ databases">
        <title>Draft Genome Sequence of Duganella callidus sp. nov., a Novel Duganella Species Isolated from Cultivated Soil.</title>
        <authorList>
            <person name="Raths R."/>
            <person name="Peta V."/>
            <person name="Bucking H."/>
        </authorList>
    </citation>
    <scope>NUCLEOTIDE SEQUENCE [LARGE SCALE GENOMIC DNA]</scope>
    <source>
        <strain evidence="3 4">DN04</strain>
    </source>
</reference>
<evidence type="ECO:0000313" key="4">
    <source>
        <dbReference type="Proteomes" id="UP000297729"/>
    </source>
</evidence>
<organism evidence="3 4">
    <name type="scientific">Duganella callida</name>
    <dbReference type="NCBI Taxonomy" id="2561932"/>
    <lineage>
        <taxon>Bacteria</taxon>
        <taxon>Pseudomonadati</taxon>
        <taxon>Pseudomonadota</taxon>
        <taxon>Betaproteobacteria</taxon>
        <taxon>Burkholderiales</taxon>
        <taxon>Oxalobacteraceae</taxon>
        <taxon>Telluria group</taxon>
        <taxon>Duganella</taxon>
    </lineage>
</organism>
<dbReference type="InterPro" id="IPR035940">
    <property type="entry name" value="CAP_sf"/>
</dbReference>
<dbReference type="InterPro" id="IPR014044">
    <property type="entry name" value="CAP_dom"/>
</dbReference>
<dbReference type="OrthoDB" id="68195at2"/>
<keyword evidence="4" id="KW-1185">Reference proteome</keyword>
<dbReference type="EMBL" id="SPVG01000103">
    <property type="protein sequence ID" value="TFW23850.1"/>
    <property type="molecule type" value="Genomic_DNA"/>
</dbReference>
<feature type="chain" id="PRO_5021316369" evidence="1">
    <location>
        <begin position="20"/>
        <end position="298"/>
    </location>
</feature>
<feature type="signal peptide" evidence="1">
    <location>
        <begin position="1"/>
        <end position="19"/>
    </location>
</feature>
<evidence type="ECO:0000259" key="2">
    <source>
        <dbReference type="Pfam" id="PF00188"/>
    </source>
</evidence>
<gene>
    <name evidence="3" type="ORF">E4L98_10760</name>
</gene>
<dbReference type="RefSeq" id="WP_135201560.1">
    <property type="nucleotide sequence ID" value="NZ_SPVG01000103.1"/>
</dbReference>
<dbReference type="AlphaFoldDB" id="A0A4Y9SH13"/>
<dbReference type="Proteomes" id="UP000297729">
    <property type="component" value="Unassembled WGS sequence"/>
</dbReference>
<evidence type="ECO:0000256" key="1">
    <source>
        <dbReference type="SAM" id="SignalP"/>
    </source>
</evidence>
<accession>A0A4Y9SH13</accession>
<evidence type="ECO:0000313" key="3">
    <source>
        <dbReference type="EMBL" id="TFW23850.1"/>
    </source>
</evidence>
<dbReference type="SUPFAM" id="SSF55797">
    <property type="entry name" value="PR-1-like"/>
    <property type="match status" value="1"/>
</dbReference>
<dbReference type="CDD" id="cd05379">
    <property type="entry name" value="CAP_bacterial"/>
    <property type="match status" value="1"/>
</dbReference>
<dbReference type="PANTHER" id="PTHR31157">
    <property type="entry name" value="SCP DOMAIN-CONTAINING PROTEIN"/>
    <property type="match status" value="1"/>
</dbReference>
<dbReference type="Pfam" id="PF00188">
    <property type="entry name" value="CAP"/>
    <property type="match status" value="1"/>
</dbReference>
<proteinExistence type="predicted"/>
<feature type="domain" description="SCP" evidence="2">
    <location>
        <begin position="168"/>
        <end position="293"/>
    </location>
</feature>
<sequence length="298" mass="31404">MKRCILLPALLLASAPAQASPQGDADQLTSLINAYRAAPGPCDGSPDAAPAPPLTPQARLAGIRIQPGTILIAVLDRAGYASAQADAISVTGAASAQMAMQTIQQPYCRALLSTAYTEIGVTHIGQEWSVVLARPAPPHPPSPLGMSPDRPATPIANWQEAGQTILEGVNAARANARVCGGQSFAPAPPLRWNPALGAAALAHSQDMARQRYFSHTDKEGKVVGDRARQAGYQWLRIGENIASGQLSPQEALAGWLTSPGHCANIMNPDYTEMGAAYDLGQGQRSSIYWTQVFGKPRK</sequence>